<feature type="domain" description="Asl1-like glycosyl hydrolase catalytic" evidence="2">
    <location>
        <begin position="83"/>
        <end position="315"/>
    </location>
</feature>
<dbReference type="RefSeq" id="WP_224197628.1">
    <property type="nucleotide sequence ID" value="NZ_JAIRAU010000059.1"/>
</dbReference>
<evidence type="ECO:0000259" key="2">
    <source>
        <dbReference type="Pfam" id="PF11790"/>
    </source>
</evidence>
<dbReference type="PANTHER" id="PTHR34154:SF3">
    <property type="entry name" value="ALKALI-SENSITIVE LINKAGE PROTEIN 1"/>
    <property type="match status" value="1"/>
</dbReference>
<sequence length="323" mass="34646">MRLSYLHCFWSIAAVVGCSPEPGSGETETGAATATDSGDADGSATTPTTSGGVDATDTAPGTDSEAGTATDSGDPPASSCKRGVAYGYHSAADLSALAPAVSWWYNWTVPPDEGVRDSYQEIGVEFVPMLWGAASLEQMQEIPAGARYLLAFNEPNFGSQANLTPQEAAALWPQVEAVADAHGLEIVSPALNYCGGSCNKTNPFEWFDEFFAACQGCRVDHLAVHWYACHRDALSGYIEQMKQYERPIWLTEFSCLDAMDVSVPVQLAYMEEALDYLENEPAVFRYSWFAGRFDPQPAIDLLGASGELTELGQAYVSAPANCP</sequence>
<reference evidence="3" key="1">
    <citation type="submission" date="2021-08" db="EMBL/GenBank/DDBJ databases">
        <authorList>
            <person name="Stevens D.C."/>
        </authorList>
    </citation>
    <scope>NUCLEOTIDE SEQUENCE</scope>
    <source>
        <strain evidence="3">DSM 53165</strain>
    </source>
</reference>
<evidence type="ECO:0000256" key="1">
    <source>
        <dbReference type="SAM" id="MobiDB-lite"/>
    </source>
</evidence>
<evidence type="ECO:0000313" key="4">
    <source>
        <dbReference type="Proteomes" id="UP001139031"/>
    </source>
</evidence>
<feature type="region of interest" description="Disordered" evidence="1">
    <location>
        <begin position="20"/>
        <end position="77"/>
    </location>
</feature>
<name>A0ABS7U5Q5_9BACT</name>
<protein>
    <submittedName>
        <fullName evidence="3">Glycoside hydrolase family protein</fullName>
    </submittedName>
</protein>
<dbReference type="Proteomes" id="UP001139031">
    <property type="component" value="Unassembled WGS sequence"/>
</dbReference>
<feature type="compositionally biased region" description="Low complexity" evidence="1">
    <location>
        <begin position="23"/>
        <end position="46"/>
    </location>
</feature>
<evidence type="ECO:0000313" key="3">
    <source>
        <dbReference type="EMBL" id="MBZ5715889.1"/>
    </source>
</evidence>
<gene>
    <name evidence="3" type="ORF">K7C98_42230</name>
</gene>
<dbReference type="SUPFAM" id="SSF51445">
    <property type="entry name" value="(Trans)glycosidases"/>
    <property type="match status" value="1"/>
</dbReference>
<comment type="caution">
    <text evidence="3">The sequence shown here is derived from an EMBL/GenBank/DDBJ whole genome shotgun (WGS) entry which is preliminary data.</text>
</comment>
<organism evidence="3 4">
    <name type="scientific">Nannocystis pusilla</name>
    <dbReference type="NCBI Taxonomy" id="889268"/>
    <lineage>
        <taxon>Bacteria</taxon>
        <taxon>Pseudomonadati</taxon>
        <taxon>Myxococcota</taxon>
        <taxon>Polyangia</taxon>
        <taxon>Nannocystales</taxon>
        <taxon>Nannocystaceae</taxon>
        <taxon>Nannocystis</taxon>
    </lineage>
</organism>
<proteinExistence type="predicted"/>
<dbReference type="Gene3D" id="3.20.20.80">
    <property type="entry name" value="Glycosidases"/>
    <property type="match status" value="1"/>
</dbReference>
<keyword evidence="4" id="KW-1185">Reference proteome</keyword>
<keyword evidence="3" id="KW-0378">Hydrolase</keyword>
<dbReference type="PANTHER" id="PTHR34154">
    <property type="entry name" value="ALKALI-SENSITIVE LINKAGE PROTEIN 1"/>
    <property type="match status" value="1"/>
</dbReference>
<dbReference type="GO" id="GO:0016787">
    <property type="term" value="F:hydrolase activity"/>
    <property type="evidence" value="ECO:0007669"/>
    <property type="project" value="UniProtKB-KW"/>
</dbReference>
<feature type="compositionally biased region" description="Polar residues" evidence="1">
    <location>
        <begin position="59"/>
        <end position="71"/>
    </location>
</feature>
<accession>A0ABS7U5Q5</accession>
<dbReference type="PROSITE" id="PS51257">
    <property type="entry name" value="PROKAR_LIPOPROTEIN"/>
    <property type="match status" value="1"/>
</dbReference>
<dbReference type="InterPro" id="IPR017853">
    <property type="entry name" value="GH"/>
</dbReference>
<dbReference type="Pfam" id="PF11790">
    <property type="entry name" value="Glyco_hydro_cc"/>
    <property type="match status" value="1"/>
</dbReference>
<dbReference type="InterPro" id="IPR024655">
    <property type="entry name" value="Asl1_glyco_hydro_catalytic"/>
</dbReference>
<dbReference type="InterPro" id="IPR053183">
    <property type="entry name" value="ASL1"/>
</dbReference>
<dbReference type="EMBL" id="JAIRAU010000059">
    <property type="protein sequence ID" value="MBZ5715889.1"/>
    <property type="molecule type" value="Genomic_DNA"/>
</dbReference>